<keyword evidence="2" id="KW-1185">Reference proteome</keyword>
<organism evidence="1 2">
    <name type="scientific">Streptococcus urinalis 2285-97</name>
    <dbReference type="NCBI Taxonomy" id="764291"/>
    <lineage>
        <taxon>Bacteria</taxon>
        <taxon>Bacillati</taxon>
        <taxon>Bacillota</taxon>
        <taxon>Bacilli</taxon>
        <taxon>Lactobacillales</taxon>
        <taxon>Streptococcaceae</taxon>
        <taxon>Streptococcus</taxon>
    </lineage>
</organism>
<reference evidence="1 2" key="1">
    <citation type="journal article" date="2014" name="Int. J. Syst. Evol. Microbiol.">
        <title>Phylogenomics and the dynamic genome evolution of the genus Streptococcus.</title>
        <authorList>
            <consortium name="The Broad Institute Genome Sequencing Platform"/>
            <person name="Richards V.P."/>
            <person name="Palmer S.R."/>
            <person name="Pavinski Bitar P.D."/>
            <person name="Qin X."/>
            <person name="Weinstock G.M."/>
            <person name="Highlander S.K."/>
            <person name="Town C.D."/>
            <person name="Burne R.A."/>
            <person name="Stanhope M.J."/>
        </authorList>
    </citation>
    <scope>NUCLEOTIDE SEQUENCE [LARGE SCALE GENOMIC DNA]</scope>
    <source>
        <strain evidence="1 2">2285-97</strain>
    </source>
</reference>
<dbReference type="AlphaFoldDB" id="G5KEL3"/>
<proteinExistence type="predicted"/>
<protein>
    <submittedName>
        <fullName evidence="1">Uncharacterized protein</fullName>
    </submittedName>
</protein>
<evidence type="ECO:0000313" key="2">
    <source>
        <dbReference type="Proteomes" id="UP000005388"/>
    </source>
</evidence>
<dbReference type="EMBL" id="AEUZ02000001">
    <property type="protein sequence ID" value="EHJ56757.1"/>
    <property type="molecule type" value="Genomic_DNA"/>
</dbReference>
<dbReference type="Proteomes" id="UP000005388">
    <property type="component" value="Unassembled WGS sequence"/>
</dbReference>
<dbReference type="RefSeq" id="WP_006739501.1">
    <property type="nucleotide sequence ID" value="NZ_AEUZ02000001.1"/>
</dbReference>
<accession>G5KEL3</accession>
<evidence type="ECO:0000313" key="1">
    <source>
        <dbReference type="EMBL" id="EHJ56757.1"/>
    </source>
</evidence>
<sequence>MRNKKIQDSCTTILEAKDPIAFWNAGVKHIQVSTKTFDAFQGKKQASTLDDATVNKLIDGLRR</sequence>
<name>G5KEL3_9STRE</name>
<gene>
    <name evidence="1" type="ORF">STRUR_0848</name>
</gene>
<comment type="caution">
    <text evidence="1">The sequence shown here is derived from an EMBL/GenBank/DDBJ whole genome shotgun (WGS) entry which is preliminary data.</text>
</comment>